<evidence type="ECO:0000313" key="9">
    <source>
        <dbReference type="Proteomes" id="UP000319557"/>
    </source>
</evidence>
<dbReference type="PROSITE" id="PS51257">
    <property type="entry name" value="PROKAR_LIPOPROTEIN"/>
    <property type="match status" value="1"/>
</dbReference>
<gene>
    <name evidence="8" type="primary">sdcS_2</name>
    <name evidence="8" type="ORF">EC9_39270</name>
</gene>
<dbReference type="PANTHER" id="PTHR10283:SF82">
    <property type="entry name" value="SOLUTE CARRIER FAMILY 13 MEMBER 2"/>
    <property type="match status" value="1"/>
</dbReference>
<feature type="transmembrane region" description="Helical" evidence="6">
    <location>
        <begin position="47"/>
        <end position="66"/>
    </location>
</feature>
<keyword evidence="2" id="KW-0813">Transport</keyword>
<name>A0A517M4C8_9BACT</name>
<comment type="subcellular location">
    <subcellularLocation>
        <location evidence="1">Membrane</location>
        <topology evidence="1">Multi-pass membrane protein</topology>
    </subcellularLocation>
</comment>
<dbReference type="Pfam" id="PF03600">
    <property type="entry name" value="CitMHS"/>
    <property type="match status" value="1"/>
</dbReference>
<evidence type="ECO:0000256" key="4">
    <source>
        <dbReference type="ARBA" id="ARBA00022989"/>
    </source>
</evidence>
<evidence type="ECO:0000313" key="8">
    <source>
        <dbReference type="EMBL" id="QDS89727.1"/>
    </source>
</evidence>
<dbReference type="AlphaFoldDB" id="A0A517M4C8"/>
<feature type="transmembrane region" description="Helical" evidence="6">
    <location>
        <begin position="359"/>
        <end position="382"/>
    </location>
</feature>
<feature type="transmembrane region" description="Helical" evidence="6">
    <location>
        <begin position="453"/>
        <end position="471"/>
    </location>
</feature>
<feature type="transmembrane region" description="Helical" evidence="6">
    <location>
        <begin position="329"/>
        <end position="347"/>
    </location>
</feature>
<accession>A0A517M4C8</accession>
<feature type="transmembrane region" description="Helical" evidence="6">
    <location>
        <begin position="78"/>
        <end position="99"/>
    </location>
</feature>
<keyword evidence="5 6" id="KW-0472">Membrane</keyword>
<dbReference type="GO" id="GO:0015141">
    <property type="term" value="F:succinate transmembrane transporter activity"/>
    <property type="evidence" value="ECO:0007669"/>
    <property type="project" value="UniProtKB-ARBA"/>
</dbReference>
<evidence type="ECO:0000259" key="7">
    <source>
        <dbReference type="Pfam" id="PF03600"/>
    </source>
</evidence>
<dbReference type="GO" id="GO:0005886">
    <property type="term" value="C:plasma membrane"/>
    <property type="evidence" value="ECO:0007669"/>
    <property type="project" value="TreeGrafter"/>
</dbReference>
<keyword evidence="9" id="KW-1185">Reference proteome</keyword>
<dbReference type="PROSITE" id="PS01271">
    <property type="entry name" value="NA_SULFATE"/>
    <property type="match status" value="1"/>
</dbReference>
<dbReference type="Proteomes" id="UP000319557">
    <property type="component" value="Chromosome"/>
</dbReference>
<feature type="transmembrane region" description="Helical" evidence="6">
    <location>
        <begin position="124"/>
        <end position="156"/>
    </location>
</feature>
<protein>
    <submittedName>
        <fullName evidence="8">Sodium-dependent dicarboxylate transporter SdcS</fullName>
    </submittedName>
</protein>
<feature type="domain" description="Citrate transporter-like" evidence="7">
    <location>
        <begin position="46"/>
        <end position="411"/>
    </location>
</feature>
<feature type="transmembrane region" description="Helical" evidence="6">
    <location>
        <begin position="287"/>
        <end position="309"/>
    </location>
</feature>
<keyword evidence="4 6" id="KW-1133">Transmembrane helix</keyword>
<organism evidence="8 9">
    <name type="scientific">Rosistilla ulvae</name>
    <dbReference type="NCBI Taxonomy" id="1930277"/>
    <lineage>
        <taxon>Bacteria</taxon>
        <taxon>Pseudomonadati</taxon>
        <taxon>Planctomycetota</taxon>
        <taxon>Planctomycetia</taxon>
        <taxon>Pirellulales</taxon>
        <taxon>Pirellulaceae</taxon>
        <taxon>Rosistilla</taxon>
    </lineage>
</organism>
<dbReference type="InterPro" id="IPR031312">
    <property type="entry name" value="Na/sul_symport_CS"/>
</dbReference>
<sequence length="472" mass="49460">MMFSCPKSIMLPGGVIVAALVGAGCSFAGLEAPACWCAATATLCAMWWIFEVLPIAATALLPFIVFPMTGVLDHRTVATAYGHTMILLLMGGFLLSAAMERSGAHRRLAMIMVRAVGGRGERRIVLGFMLATAMLSMWISNTATTLMMLPIAMAVLERHACNGLRVPLLLGIAYSASVGGMGTPVGTPPNAMFMGFYEEKLGRSLAFVDWMVIAVPIVAILLPIIWLWLTRNLKSDAIFEMPDVGAWRSAEVRVLIVFGLTALAWITRTTPFDGWSYWIGATTPNDAGGITSLVGDSTVALAATLALFIIPSGGEVKGPLLDWETAERIPWGILLLFGGGLALAKGFDASGLSTVIGDSLAVLASMPPILVIGGVCLLVTFLTEITSGTATTALLLPILASTAIAADVPAEMIMIPGTISASCAFMLPVATAPNTIVYGAGGLSTGVMARTGLVLNLIAVCVITTFCWLMLS</sequence>
<dbReference type="InterPro" id="IPR004680">
    <property type="entry name" value="Cit_transptr-like_dom"/>
</dbReference>
<dbReference type="EMBL" id="CP036261">
    <property type="protein sequence ID" value="QDS89727.1"/>
    <property type="molecule type" value="Genomic_DNA"/>
</dbReference>
<keyword evidence="3 6" id="KW-0812">Transmembrane</keyword>
<proteinExistence type="predicted"/>
<evidence type="ECO:0000256" key="2">
    <source>
        <dbReference type="ARBA" id="ARBA00022448"/>
    </source>
</evidence>
<feature type="transmembrane region" description="Helical" evidence="6">
    <location>
        <begin position="207"/>
        <end position="229"/>
    </location>
</feature>
<dbReference type="NCBIfam" id="TIGR00785">
    <property type="entry name" value="dass"/>
    <property type="match status" value="1"/>
</dbReference>
<feature type="transmembrane region" description="Helical" evidence="6">
    <location>
        <begin position="250"/>
        <end position="267"/>
    </location>
</feature>
<dbReference type="PANTHER" id="PTHR10283">
    <property type="entry name" value="SOLUTE CARRIER FAMILY 13 MEMBER"/>
    <property type="match status" value="1"/>
</dbReference>
<evidence type="ECO:0000256" key="1">
    <source>
        <dbReference type="ARBA" id="ARBA00004141"/>
    </source>
</evidence>
<dbReference type="RefSeq" id="WP_246105765.1">
    <property type="nucleotide sequence ID" value="NZ_CP036261.1"/>
</dbReference>
<evidence type="ECO:0000256" key="6">
    <source>
        <dbReference type="SAM" id="Phobius"/>
    </source>
</evidence>
<feature type="transmembrane region" description="Helical" evidence="6">
    <location>
        <begin position="419"/>
        <end position="441"/>
    </location>
</feature>
<evidence type="ECO:0000256" key="3">
    <source>
        <dbReference type="ARBA" id="ARBA00022692"/>
    </source>
</evidence>
<evidence type="ECO:0000256" key="5">
    <source>
        <dbReference type="ARBA" id="ARBA00023136"/>
    </source>
</evidence>
<dbReference type="CDD" id="cd01115">
    <property type="entry name" value="SLC13_permease"/>
    <property type="match status" value="1"/>
</dbReference>
<dbReference type="KEGG" id="ruv:EC9_39270"/>
<feature type="transmembrane region" description="Helical" evidence="6">
    <location>
        <begin position="394"/>
        <end position="413"/>
    </location>
</feature>
<dbReference type="InterPro" id="IPR001898">
    <property type="entry name" value="SLC13A/DASS"/>
</dbReference>
<reference evidence="8 9" key="1">
    <citation type="submission" date="2019-02" db="EMBL/GenBank/DDBJ databases">
        <title>Deep-cultivation of Planctomycetes and their phenomic and genomic characterization uncovers novel biology.</title>
        <authorList>
            <person name="Wiegand S."/>
            <person name="Jogler M."/>
            <person name="Boedeker C."/>
            <person name="Pinto D."/>
            <person name="Vollmers J."/>
            <person name="Rivas-Marin E."/>
            <person name="Kohn T."/>
            <person name="Peeters S.H."/>
            <person name="Heuer A."/>
            <person name="Rast P."/>
            <person name="Oberbeckmann S."/>
            <person name="Bunk B."/>
            <person name="Jeske O."/>
            <person name="Meyerdierks A."/>
            <person name="Storesund J.E."/>
            <person name="Kallscheuer N."/>
            <person name="Luecker S."/>
            <person name="Lage O.M."/>
            <person name="Pohl T."/>
            <person name="Merkel B.J."/>
            <person name="Hornburger P."/>
            <person name="Mueller R.-W."/>
            <person name="Bruemmer F."/>
            <person name="Labrenz M."/>
            <person name="Spormann A.M."/>
            <person name="Op den Camp H."/>
            <person name="Overmann J."/>
            <person name="Amann R."/>
            <person name="Jetten M.S.M."/>
            <person name="Mascher T."/>
            <person name="Medema M.H."/>
            <person name="Devos D.P."/>
            <person name="Kaster A.-K."/>
            <person name="Ovreas L."/>
            <person name="Rohde M."/>
            <person name="Galperin M.Y."/>
            <person name="Jogler C."/>
        </authorList>
    </citation>
    <scope>NUCLEOTIDE SEQUENCE [LARGE SCALE GENOMIC DNA]</scope>
    <source>
        <strain evidence="8 9">EC9</strain>
    </source>
</reference>